<comment type="caution">
    <text evidence="1">The sequence shown here is derived from an EMBL/GenBank/DDBJ whole genome shotgun (WGS) entry which is preliminary data.</text>
</comment>
<sequence length="49" mass="5813">LTLRKHLGTFNEPFACKLEVMLRSFEQQTLTIEMQGMKDTMLTDYFARK</sequence>
<dbReference type="RefSeq" id="XP_041223430.1">
    <property type="nucleotide sequence ID" value="XM_041375410.1"/>
</dbReference>
<proteinExistence type="predicted"/>
<evidence type="ECO:0000313" key="2">
    <source>
        <dbReference type="Proteomes" id="UP001195769"/>
    </source>
</evidence>
<protein>
    <submittedName>
        <fullName evidence="1">Uncharacterized protein</fullName>
    </submittedName>
</protein>
<organism evidence="1 2">
    <name type="scientific">Suillus fuscotomentosus</name>
    <dbReference type="NCBI Taxonomy" id="1912939"/>
    <lineage>
        <taxon>Eukaryota</taxon>
        <taxon>Fungi</taxon>
        <taxon>Dikarya</taxon>
        <taxon>Basidiomycota</taxon>
        <taxon>Agaricomycotina</taxon>
        <taxon>Agaricomycetes</taxon>
        <taxon>Agaricomycetidae</taxon>
        <taxon>Boletales</taxon>
        <taxon>Suillineae</taxon>
        <taxon>Suillaceae</taxon>
        <taxon>Suillus</taxon>
    </lineage>
</organism>
<keyword evidence="2" id="KW-1185">Reference proteome</keyword>
<gene>
    <name evidence="1" type="ORF">F5891DRAFT_956476</name>
</gene>
<dbReference type="GeneID" id="64669708"/>
<evidence type="ECO:0000313" key="1">
    <source>
        <dbReference type="EMBL" id="KAG1897854.1"/>
    </source>
</evidence>
<reference evidence="1" key="1">
    <citation type="journal article" date="2020" name="New Phytol.">
        <title>Comparative genomics reveals dynamic genome evolution in host specialist ectomycorrhizal fungi.</title>
        <authorList>
            <person name="Lofgren L.A."/>
            <person name="Nguyen N.H."/>
            <person name="Vilgalys R."/>
            <person name="Ruytinx J."/>
            <person name="Liao H.L."/>
            <person name="Branco S."/>
            <person name="Kuo A."/>
            <person name="LaButti K."/>
            <person name="Lipzen A."/>
            <person name="Andreopoulos W."/>
            <person name="Pangilinan J."/>
            <person name="Riley R."/>
            <person name="Hundley H."/>
            <person name="Na H."/>
            <person name="Barry K."/>
            <person name="Grigoriev I.V."/>
            <person name="Stajich J.E."/>
            <person name="Kennedy P.G."/>
        </authorList>
    </citation>
    <scope>NUCLEOTIDE SEQUENCE</scope>
    <source>
        <strain evidence="1">FC203</strain>
    </source>
</reference>
<dbReference type="EMBL" id="JABBWK010000043">
    <property type="protein sequence ID" value="KAG1897854.1"/>
    <property type="molecule type" value="Genomic_DNA"/>
</dbReference>
<dbReference type="Proteomes" id="UP001195769">
    <property type="component" value="Unassembled WGS sequence"/>
</dbReference>
<feature type="non-terminal residue" evidence="1">
    <location>
        <position position="1"/>
    </location>
</feature>
<name>A0AAD4HJL1_9AGAM</name>
<dbReference type="AlphaFoldDB" id="A0AAD4HJL1"/>
<accession>A0AAD4HJL1</accession>